<protein>
    <submittedName>
        <fullName evidence="1">Uncharacterized protein</fullName>
    </submittedName>
</protein>
<organism evidence="1 2">
    <name type="scientific">Segatella oris F0302</name>
    <dbReference type="NCBI Taxonomy" id="649760"/>
    <lineage>
        <taxon>Bacteria</taxon>
        <taxon>Pseudomonadati</taxon>
        <taxon>Bacteroidota</taxon>
        <taxon>Bacteroidia</taxon>
        <taxon>Bacteroidales</taxon>
        <taxon>Prevotellaceae</taxon>
        <taxon>Segatella</taxon>
    </lineage>
</organism>
<sequence>MRFIPAFAVLSYTVRAGCFSYFFADETLTDDFRYNSSELSLSL</sequence>
<evidence type="ECO:0000313" key="2">
    <source>
        <dbReference type="Proteomes" id="UP000004079"/>
    </source>
</evidence>
<dbReference type="Proteomes" id="UP000004079">
    <property type="component" value="Unassembled WGS sequence"/>
</dbReference>
<name>D1QQP9_9BACT</name>
<gene>
    <name evidence="1" type="ORF">HMPREF0971_01300</name>
</gene>
<comment type="caution">
    <text evidence="1">The sequence shown here is derived from an EMBL/GenBank/DDBJ whole genome shotgun (WGS) entry which is preliminary data.</text>
</comment>
<evidence type="ECO:0000313" key="1">
    <source>
        <dbReference type="EMBL" id="EFB32455.1"/>
    </source>
</evidence>
<dbReference type="HOGENOM" id="CLU_3237749_0_0_10"/>
<proteinExistence type="predicted"/>
<dbReference type="AlphaFoldDB" id="D1QQP9"/>
<reference evidence="1 2" key="1">
    <citation type="submission" date="2009-11" db="EMBL/GenBank/DDBJ databases">
        <authorList>
            <person name="Weinstock G."/>
            <person name="Sodergren E."/>
            <person name="Clifton S."/>
            <person name="Fulton L."/>
            <person name="Fulton B."/>
            <person name="Courtney L."/>
            <person name="Fronick C."/>
            <person name="Harrison M."/>
            <person name="Strong C."/>
            <person name="Farmer C."/>
            <person name="Delahaunty K."/>
            <person name="Markovic C."/>
            <person name="Hall O."/>
            <person name="Minx P."/>
            <person name="Tomlinson C."/>
            <person name="Mitreva M."/>
            <person name="Nelson J."/>
            <person name="Hou S."/>
            <person name="Wollam A."/>
            <person name="Pepin K.H."/>
            <person name="Johnson M."/>
            <person name="Bhonagiri V."/>
            <person name="Nash W.E."/>
            <person name="Warren W."/>
            <person name="Chinwalla A."/>
            <person name="Mardis E.R."/>
            <person name="Wilson R.K."/>
        </authorList>
    </citation>
    <scope>NUCLEOTIDE SEQUENCE [LARGE SCALE GENOMIC DNA]</scope>
    <source>
        <strain evidence="1 2">F0302</strain>
    </source>
</reference>
<dbReference type="EMBL" id="ACUZ02000023">
    <property type="protein sequence ID" value="EFB32455.1"/>
    <property type="molecule type" value="Genomic_DNA"/>
</dbReference>
<dbReference type="STRING" id="649760.HMPREF0971_01300"/>
<accession>D1QQP9</accession>